<dbReference type="RefSeq" id="WP_118808408.1">
    <property type="nucleotide sequence ID" value="NZ_VCED01000001.1"/>
</dbReference>
<name>A0ABQ6SJ96_9PAST</name>
<dbReference type="PROSITE" id="PS51257">
    <property type="entry name" value="PROKAR_LIPOPROTEIN"/>
    <property type="match status" value="1"/>
</dbReference>
<sequence length="139" mass="16098">MKFKIALILLSAFSLTGCITAYMISDEEAFKLGKEEKMTMECLSRYSNISDLKNISNLPDVGIGERLKFAAKETIGGTVFGQGRYNFIKRDYIFHKSVENHMDIINKARSINIQPNFQECKLYVEHYENIYRTLKYQGF</sequence>
<evidence type="ECO:0000313" key="3">
    <source>
        <dbReference type="Proteomes" id="UP000324828"/>
    </source>
</evidence>
<dbReference type="Proteomes" id="UP000324828">
    <property type="component" value="Unassembled WGS sequence"/>
</dbReference>
<evidence type="ECO:0000313" key="2">
    <source>
        <dbReference type="EMBL" id="KAA5522544.1"/>
    </source>
</evidence>
<feature type="signal peptide" evidence="1">
    <location>
        <begin position="1"/>
        <end position="21"/>
    </location>
</feature>
<protein>
    <recommendedName>
        <fullName evidence="4">Lipoprotein</fullName>
    </recommendedName>
</protein>
<accession>A0ABQ6SJ96</accession>
<proteinExistence type="predicted"/>
<dbReference type="EMBL" id="VXDF01000007">
    <property type="protein sequence ID" value="KAA5522544.1"/>
    <property type="molecule type" value="Genomic_DNA"/>
</dbReference>
<evidence type="ECO:0000256" key="1">
    <source>
        <dbReference type="SAM" id="SignalP"/>
    </source>
</evidence>
<gene>
    <name evidence="2" type="ORF">F2S80_07990</name>
</gene>
<organism evidence="2 3">
    <name type="scientific">Haemophilus seminalis</name>
    <dbReference type="NCBI Taxonomy" id="2582921"/>
    <lineage>
        <taxon>Bacteria</taxon>
        <taxon>Pseudomonadati</taxon>
        <taxon>Pseudomonadota</taxon>
        <taxon>Gammaproteobacteria</taxon>
        <taxon>Pasteurellales</taxon>
        <taxon>Pasteurellaceae</taxon>
        <taxon>Haemophilus</taxon>
    </lineage>
</organism>
<feature type="chain" id="PRO_5045123155" description="Lipoprotein" evidence="1">
    <location>
        <begin position="22"/>
        <end position="139"/>
    </location>
</feature>
<reference evidence="2 3" key="1">
    <citation type="submission" date="2019-09" db="EMBL/GenBank/DDBJ databases">
        <title>Haemophilus seminale sp. nov., isolated from human semen.</title>
        <authorList>
            <person name="Zheng M."/>
        </authorList>
    </citation>
    <scope>NUCLEOTIDE SEQUENCE [LARGE SCALE GENOMIC DNA]</scope>
    <source>
        <strain evidence="2 3">SZY H2</strain>
    </source>
</reference>
<comment type="caution">
    <text evidence="2">The sequence shown here is derived from an EMBL/GenBank/DDBJ whole genome shotgun (WGS) entry which is preliminary data.</text>
</comment>
<keyword evidence="1" id="KW-0732">Signal</keyword>
<keyword evidence="3" id="KW-1185">Reference proteome</keyword>
<evidence type="ECO:0008006" key="4">
    <source>
        <dbReference type="Google" id="ProtNLM"/>
    </source>
</evidence>